<feature type="chain" id="PRO_5021721784" evidence="1">
    <location>
        <begin position="21"/>
        <end position="379"/>
    </location>
</feature>
<dbReference type="AlphaFoldDB" id="A0A556QJN7"/>
<organism evidence="2 3">
    <name type="scientific">Rariglobus hedericola</name>
    <dbReference type="NCBI Taxonomy" id="2597822"/>
    <lineage>
        <taxon>Bacteria</taxon>
        <taxon>Pseudomonadati</taxon>
        <taxon>Verrucomicrobiota</taxon>
        <taxon>Opitutia</taxon>
        <taxon>Opitutales</taxon>
        <taxon>Opitutaceae</taxon>
        <taxon>Rariglobus</taxon>
    </lineage>
</organism>
<sequence length="379" mass="40411">MKNIVRNLTILSCVGSSAFAAPFLAIGDNAELFATGEASVAYNDNILLASGVPGSPELEDTIFTFVPGFDLQFGKDSLIKGNLIGTATLTSYADNDNLNNQLLAIGGNSTYDNGSLKLGANASFKELDQPTVDVVPNGKLVERHVADVGVNGELAFSEKISAGAGIAYSHVDYKDPAYTEEESYTVPVNIYYELTPKVDVSAGIRYTNTELDNGAEYDAYYYNVGARGSFTPKLSGSFSVGYNTRSVNIGPDDDDSIGADASLAYAYSDKTQFTLAASRNFSNATAGGASYENSEITIGASSAITVDWRLNAALTYRMLDYQNVSRTDDYVQASVGATYLINTHLSTSLTYIFRDNSSDAGAANEFSNNVVSLSISARY</sequence>
<dbReference type="Proteomes" id="UP000315648">
    <property type="component" value="Unassembled WGS sequence"/>
</dbReference>
<dbReference type="EMBL" id="VMBG01000002">
    <property type="protein sequence ID" value="TSJ76864.1"/>
    <property type="molecule type" value="Genomic_DNA"/>
</dbReference>
<proteinExistence type="predicted"/>
<name>A0A556QJN7_9BACT</name>
<accession>A0A556QJN7</accession>
<dbReference type="OrthoDB" id="179373at2"/>
<dbReference type="RefSeq" id="WP_144230685.1">
    <property type="nucleotide sequence ID" value="NZ_CBCRVV010000017.1"/>
</dbReference>
<feature type="signal peptide" evidence="1">
    <location>
        <begin position="1"/>
        <end position="20"/>
    </location>
</feature>
<dbReference type="Pfam" id="PF10082">
    <property type="entry name" value="BBP2_2"/>
    <property type="match status" value="1"/>
</dbReference>
<dbReference type="SUPFAM" id="SSF56935">
    <property type="entry name" value="Porins"/>
    <property type="match status" value="1"/>
</dbReference>
<gene>
    <name evidence="2" type="ORF">FPL22_12145</name>
</gene>
<keyword evidence="1" id="KW-0732">Signal</keyword>
<reference evidence="2 3" key="1">
    <citation type="submission" date="2019-07" db="EMBL/GenBank/DDBJ databases">
        <title>Description of 53C-WASEF.</title>
        <authorList>
            <person name="Pitt A."/>
            <person name="Hahn M.W."/>
        </authorList>
    </citation>
    <scope>NUCLEOTIDE SEQUENCE [LARGE SCALE GENOMIC DNA]</scope>
    <source>
        <strain evidence="2 3">53C-WASEF</strain>
    </source>
</reference>
<comment type="caution">
    <text evidence="2">The sequence shown here is derived from an EMBL/GenBank/DDBJ whole genome shotgun (WGS) entry which is preliminary data.</text>
</comment>
<evidence type="ECO:0000256" key="1">
    <source>
        <dbReference type="SAM" id="SignalP"/>
    </source>
</evidence>
<dbReference type="Gene3D" id="2.40.160.50">
    <property type="entry name" value="membrane protein fhac: a member of the omp85/tpsb transporter family"/>
    <property type="match status" value="1"/>
</dbReference>
<evidence type="ECO:0000313" key="2">
    <source>
        <dbReference type="EMBL" id="TSJ76864.1"/>
    </source>
</evidence>
<keyword evidence="3" id="KW-1185">Reference proteome</keyword>
<dbReference type="InterPro" id="IPR018759">
    <property type="entry name" value="BBP2_2"/>
</dbReference>
<protein>
    <submittedName>
        <fullName evidence="2">Outer membrane beta-barrel protein</fullName>
    </submittedName>
</protein>
<evidence type="ECO:0000313" key="3">
    <source>
        <dbReference type="Proteomes" id="UP000315648"/>
    </source>
</evidence>